<dbReference type="EMBL" id="BNAW01000001">
    <property type="protein sequence ID" value="GHF91508.1"/>
    <property type="molecule type" value="Genomic_DNA"/>
</dbReference>
<sequence length="657" mass="70428">MVAPAGGTTYRDARYGRGVTLLGILEDDEYLPEYGTLVVRDRYAADGLEPLATEALSGTVATAGDGWVHGHAGDPFQSVRLEAHDAPPSVVLEDWEDVVESPFHSRSGRVSLGFLTGGEHDETLELGRRGMFRVRVARRAAAAGEEGDVWLIQFWPGAGPGLPRWLRRTRPALFPADPGWRQVLGYPVMSAGWTAAGYGPPRPDSWLDEPLQGDPPDAAICAQLGLEPPVSQRDAVALLVAAGVLLTDGDGYRLADHPPLAAERVALPEGLAAQVARTAASARYTWAAADLASVAAWGDPAPVDDLADRLLVAPDDVAGLLDFAVSDHLVHRVGTGIAALPRRRPEPVSVPVPAVPTRPENPATIPGAPPRAGVIGGNGEVIVWREGEPVVLGRVPDQYRYRAHETPEGIVVVTSGGPGMLVRWDGTSERLPVDLGINPVRSADGRFLAGVEHHVGRHSWDRPHLLDITTGEVVSLPRTDELTRRALAVIDGALFYADGFHTGSRTFRWLPGADPEPVAAGLRQIDPLSGAALERGAGGVFRHDPAGARTPLPSDRQYELAPGGELLYAFQYAPPSVWLFDGGEPEEHPLPEGCDLSTAIPSAPFWETPTTLVFTGERGGRSRLVRWDLRSGRFDHFDLPAVAGYRPFAVQPILRLS</sequence>
<evidence type="ECO:0000313" key="2">
    <source>
        <dbReference type="EMBL" id="GHF91508.1"/>
    </source>
</evidence>
<gene>
    <name evidence="2" type="ORF">GCM10017567_02080</name>
</gene>
<name>A0ABQ3JXD5_9PSEU</name>
<feature type="region of interest" description="Disordered" evidence="1">
    <location>
        <begin position="346"/>
        <end position="371"/>
    </location>
</feature>
<dbReference type="SUPFAM" id="SSF50969">
    <property type="entry name" value="YVTN repeat-like/Quinoprotein amine dehydrogenase"/>
    <property type="match status" value="1"/>
</dbReference>
<proteinExistence type="predicted"/>
<reference evidence="3" key="1">
    <citation type="journal article" date="2019" name="Int. J. Syst. Evol. Microbiol.">
        <title>The Global Catalogue of Microorganisms (GCM) 10K type strain sequencing project: providing services to taxonomists for standard genome sequencing and annotation.</title>
        <authorList>
            <consortium name="The Broad Institute Genomics Platform"/>
            <consortium name="The Broad Institute Genome Sequencing Center for Infectious Disease"/>
            <person name="Wu L."/>
            <person name="Ma J."/>
        </authorList>
    </citation>
    <scope>NUCLEOTIDE SEQUENCE [LARGE SCALE GENOMIC DNA]</scope>
    <source>
        <strain evidence="3">CGMCC 4.7680</strain>
    </source>
</reference>
<accession>A0ABQ3JXD5</accession>
<evidence type="ECO:0000256" key="1">
    <source>
        <dbReference type="SAM" id="MobiDB-lite"/>
    </source>
</evidence>
<protein>
    <submittedName>
        <fullName evidence="2">Uncharacterized protein</fullName>
    </submittedName>
</protein>
<evidence type="ECO:0000313" key="3">
    <source>
        <dbReference type="Proteomes" id="UP000649955"/>
    </source>
</evidence>
<keyword evidence="3" id="KW-1185">Reference proteome</keyword>
<dbReference type="InterPro" id="IPR011044">
    <property type="entry name" value="Quino_amine_DH_bsu"/>
</dbReference>
<comment type="caution">
    <text evidence="2">The sequence shown here is derived from an EMBL/GenBank/DDBJ whole genome shotgun (WGS) entry which is preliminary data.</text>
</comment>
<dbReference type="Proteomes" id="UP000649955">
    <property type="component" value="Unassembled WGS sequence"/>
</dbReference>
<organism evidence="2 3">
    <name type="scientific">Amycolatopsis bullii</name>
    <dbReference type="NCBI Taxonomy" id="941987"/>
    <lineage>
        <taxon>Bacteria</taxon>
        <taxon>Bacillati</taxon>
        <taxon>Actinomycetota</taxon>
        <taxon>Actinomycetes</taxon>
        <taxon>Pseudonocardiales</taxon>
        <taxon>Pseudonocardiaceae</taxon>
        <taxon>Amycolatopsis</taxon>
    </lineage>
</organism>